<gene>
    <name evidence="2" type="ORF">SAMN00777080_3705</name>
</gene>
<dbReference type="STRING" id="758820.SAMN00777080_3705"/>
<organism evidence="2 3">
    <name type="scientific">Aquiflexum balticum DSM 16537</name>
    <dbReference type="NCBI Taxonomy" id="758820"/>
    <lineage>
        <taxon>Bacteria</taxon>
        <taxon>Pseudomonadati</taxon>
        <taxon>Bacteroidota</taxon>
        <taxon>Cytophagia</taxon>
        <taxon>Cytophagales</taxon>
        <taxon>Cyclobacteriaceae</taxon>
        <taxon>Aquiflexum</taxon>
    </lineage>
</organism>
<keyword evidence="3" id="KW-1185">Reference proteome</keyword>
<dbReference type="Proteomes" id="UP000192333">
    <property type="component" value="Chromosome I"/>
</dbReference>
<dbReference type="AlphaFoldDB" id="A0A1W2H8D3"/>
<sequence length="713" mass="82762">MIGMLLKNWKFILDIVIVLAVVVLIFLWNPFGIFGGGVKLKDTANMVAEVNQIGQLVTAEYYGEVIASIDEARLDLIEEENISNNAAILFRDIKSALGNLKTFQELSKEEKDQEYKKMTPINGWRRIIRFDVNSRNITDKLNYHGFMDDIAADPLYDEMLEYLYRFKSKKPRNVKWEPNPRHKEEALVMVYNELPSPNETLDVEDFMRFYYQNKTAELSKRETRKKLAMVGRGWVKAGFDFSELKESSIVINEERGEIHIMGLTPQILNADINPWFIPEKGIPGFEILDDNGKVDFKDAKLVKEYCVEKLLAFAHRADILQKAEDQASETLKNLFTLITGKEIKKVVFHNDRIFQIANRIEKEEAVSRFDVVLLDSLLQQEFDTIQKLTDSAKIDPRLRQSLLLKENNIAFVIKNLRNISLMGMDLNYGYFSKEILAIASNGILDKNEIQILDSLRIDWELMDRIDYFNKSIPYPIYYWYDNPGEYISDFNAAISFLMNKNLVFGELENVTKNIDEVDSAYLAENKVLNSQKISETEIVLTQVRNPIDAKDTLFSLLYPYQYNSEIIADFISSEEIMDIKSNKSSISDSLIWLLYSKDQDTVVHWIPEKFLGWVEPNIKTLLKDEGAMNIANKFILFRDQRHFTKVHQDSVKMISPRQSLEMAAFIELLINARSSFQTKGPLERANSWVKKKFEQRRSEPTWLTSFRESVSRP</sequence>
<accession>A0A1W2H8D3</accession>
<dbReference type="Pfam" id="PF14014">
    <property type="entry name" value="DUF4230"/>
    <property type="match status" value="1"/>
</dbReference>
<name>A0A1W2H8D3_9BACT</name>
<feature type="transmembrane region" description="Helical" evidence="1">
    <location>
        <begin position="12"/>
        <end position="31"/>
    </location>
</feature>
<keyword evidence="1" id="KW-1133">Transmembrane helix</keyword>
<protein>
    <submittedName>
        <fullName evidence="2">Uncharacterized protein</fullName>
    </submittedName>
</protein>
<keyword evidence="1" id="KW-0472">Membrane</keyword>
<dbReference type="EMBL" id="LT838813">
    <property type="protein sequence ID" value="SMD45064.1"/>
    <property type="molecule type" value="Genomic_DNA"/>
</dbReference>
<evidence type="ECO:0000313" key="3">
    <source>
        <dbReference type="Proteomes" id="UP000192333"/>
    </source>
</evidence>
<keyword evidence="1" id="KW-0812">Transmembrane</keyword>
<reference evidence="3" key="1">
    <citation type="submission" date="2017-04" db="EMBL/GenBank/DDBJ databases">
        <authorList>
            <person name="Varghese N."/>
            <person name="Submissions S."/>
        </authorList>
    </citation>
    <scope>NUCLEOTIDE SEQUENCE [LARGE SCALE GENOMIC DNA]</scope>
    <source>
        <strain evidence="3">DSM 16537</strain>
    </source>
</reference>
<evidence type="ECO:0000313" key="2">
    <source>
        <dbReference type="EMBL" id="SMD45064.1"/>
    </source>
</evidence>
<proteinExistence type="predicted"/>
<dbReference type="InterPro" id="IPR025324">
    <property type="entry name" value="DUF4230"/>
</dbReference>
<evidence type="ECO:0000256" key="1">
    <source>
        <dbReference type="SAM" id="Phobius"/>
    </source>
</evidence>
<dbReference type="OrthoDB" id="834617at2"/>
<dbReference type="RefSeq" id="WP_084121819.1">
    <property type="nucleotide sequence ID" value="NZ_LT838813.1"/>
</dbReference>